<proteinExistence type="inferred from homology"/>
<keyword evidence="2" id="KW-0479">Metal-binding</keyword>
<dbReference type="CDD" id="cd00841">
    <property type="entry name" value="MPP_YfcE"/>
    <property type="match status" value="1"/>
</dbReference>
<dbReference type="GO" id="GO:0016787">
    <property type="term" value="F:hydrolase activity"/>
    <property type="evidence" value="ECO:0007669"/>
    <property type="project" value="UniProtKB-UniRule"/>
</dbReference>
<reference evidence="4" key="1">
    <citation type="submission" date="2020-10" db="EMBL/GenBank/DDBJ databases">
        <authorList>
            <person name="Gilroy R."/>
        </authorList>
    </citation>
    <scope>NUCLEOTIDE SEQUENCE</scope>
    <source>
        <strain evidence="4">CHK199-13235</strain>
    </source>
</reference>
<evidence type="ECO:0000256" key="1">
    <source>
        <dbReference type="ARBA" id="ARBA00008950"/>
    </source>
</evidence>
<gene>
    <name evidence="4" type="ORF">IAB51_08885</name>
</gene>
<sequence>MRVIVISDTHRDFRTLRRIVEKHREEAALFLHLGDGEREVDEILALYPDLPIEMVRGNCDFASMLPDTKAVFAGNVKIFMTHGHTLGVKGSLSHLVSAARENGCRVALYGHTHKGETHYDEGIYVMNPGSPSAPRDGRASYGVIDITEGGIFPFLMEI</sequence>
<dbReference type="Pfam" id="PF12850">
    <property type="entry name" value="Metallophos_2"/>
    <property type="match status" value="1"/>
</dbReference>
<dbReference type="AlphaFoldDB" id="A0A9D1FNE1"/>
<evidence type="ECO:0000313" key="4">
    <source>
        <dbReference type="EMBL" id="HIS76909.1"/>
    </source>
</evidence>
<name>A0A9D1FNE1_9FIRM</name>
<organism evidence="4 5">
    <name type="scientific">Candidatus Merdivicinus excrementipullorum</name>
    <dbReference type="NCBI Taxonomy" id="2840867"/>
    <lineage>
        <taxon>Bacteria</taxon>
        <taxon>Bacillati</taxon>
        <taxon>Bacillota</taxon>
        <taxon>Clostridia</taxon>
        <taxon>Eubacteriales</taxon>
        <taxon>Oscillospiraceae</taxon>
        <taxon>Oscillospiraceae incertae sedis</taxon>
        <taxon>Candidatus Merdivicinus</taxon>
    </lineage>
</organism>
<dbReference type="EMBL" id="DVJP01000058">
    <property type="protein sequence ID" value="HIS76909.1"/>
    <property type="molecule type" value="Genomic_DNA"/>
</dbReference>
<protein>
    <recommendedName>
        <fullName evidence="2">Phosphoesterase</fullName>
        <ecNumber evidence="2">3.1.4.-</ecNumber>
    </recommendedName>
</protein>
<reference evidence="4" key="2">
    <citation type="journal article" date="2021" name="PeerJ">
        <title>Extensive microbial diversity within the chicken gut microbiome revealed by metagenomics and culture.</title>
        <authorList>
            <person name="Gilroy R."/>
            <person name="Ravi A."/>
            <person name="Getino M."/>
            <person name="Pursley I."/>
            <person name="Horton D.L."/>
            <person name="Alikhan N.F."/>
            <person name="Baker D."/>
            <person name="Gharbi K."/>
            <person name="Hall N."/>
            <person name="Watson M."/>
            <person name="Adriaenssens E.M."/>
            <person name="Foster-Nyarko E."/>
            <person name="Jarju S."/>
            <person name="Secka A."/>
            <person name="Antonio M."/>
            <person name="Oren A."/>
            <person name="Chaudhuri R.R."/>
            <person name="La Ragione R."/>
            <person name="Hildebrand F."/>
            <person name="Pallen M.J."/>
        </authorList>
    </citation>
    <scope>NUCLEOTIDE SEQUENCE</scope>
    <source>
        <strain evidence="4">CHK199-13235</strain>
    </source>
</reference>
<comment type="similarity">
    <text evidence="1 2">Belongs to the metallophosphoesterase superfamily. YfcE family.</text>
</comment>
<accession>A0A9D1FNE1</accession>
<dbReference type="Proteomes" id="UP000824002">
    <property type="component" value="Unassembled WGS sequence"/>
</dbReference>
<dbReference type="NCBIfam" id="TIGR00040">
    <property type="entry name" value="yfcE"/>
    <property type="match status" value="1"/>
</dbReference>
<comment type="cofactor">
    <cofactor evidence="2">
        <name>a divalent metal cation</name>
        <dbReference type="ChEBI" id="CHEBI:60240"/>
    </cofactor>
</comment>
<evidence type="ECO:0000259" key="3">
    <source>
        <dbReference type="Pfam" id="PF12850"/>
    </source>
</evidence>
<evidence type="ECO:0000313" key="5">
    <source>
        <dbReference type="Proteomes" id="UP000824002"/>
    </source>
</evidence>
<dbReference type="InterPro" id="IPR041802">
    <property type="entry name" value="MPP_YfcE"/>
</dbReference>
<dbReference type="SUPFAM" id="SSF56300">
    <property type="entry name" value="Metallo-dependent phosphatases"/>
    <property type="match status" value="1"/>
</dbReference>
<dbReference type="Gene3D" id="3.60.21.10">
    <property type="match status" value="1"/>
</dbReference>
<dbReference type="InterPro" id="IPR000979">
    <property type="entry name" value="Phosphodiesterase_MJ0936/Vps29"/>
</dbReference>
<dbReference type="EC" id="3.1.4.-" evidence="2"/>
<dbReference type="GO" id="GO:0046872">
    <property type="term" value="F:metal ion binding"/>
    <property type="evidence" value="ECO:0007669"/>
    <property type="project" value="UniProtKB-KW"/>
</dbReference>
<dbReference type="PANTHER" id="PTHR11124">
    <property type="entry name" value="VACUOLAR SORTING PROTEIN VPS29"/>
    <property type="match status" value="1"/>
</dbReference>
<evidence type="ECO:0000256" key="2">
    <source>
        <dbReference type="RuleBase" id="RU362039"/>
    </source>
</evidence>
<comment type="caution">
    <text evidence="4">The sequence shown here is derived from an EMBL/GenBank/DDBJ whole genome shotgun (WGS) entry which is preliminary data.</text>
</comment>
<feature type="domain" description="Calcineurin-like phosphoesterase" evidence="3">
    <location>
        <begin position="1"/>
        <end position="148"/>
    </location>
</feature>
<dbReference type="InterPro" id="IPR029052">
    <property type="entry name" value="Metallo-depent_PP-like"/>
</dbReference>
<dbReference type="InterPro" id="IPR024654">
    <property type="entry name" value="Calcineurin-like_PHP_lpxH"/>
</dbReference>